<keyword evidence="3" id="KW-1185">Reference proteome</keyword>
<keyword evidence="1" id="KW-0732">Signal</keyword>
<organism evidence="2 3">
    <name type="scientific">Chryseobacterium geocarposphaerae</name>
    <dbReference type="NCBI Taxonomy" id="1416776"/>
    <lineage>
        <taxon>Bacteria</taxon>
        <taxon>Pseudomonadati</taxon>
        <taxon>Bacteroidota</taxon>
        <taxon>Flavobacteriia</taxon>
        <taxon>Flavobacteriales</taxon>
        <taxon>Weeksellaceae</taxon>
        <taxon>Chryseobacterium group</taxon>
        <taxon>Chryseobacterium</taxon>
    </lineage>
</organism>
<dbReference type="OrthoDB" id="1442373at2"/>
<protein>
    <recommendedName>
        <fullName evidence="4">META domain-containing protein</fullName>
    </recommendedName>
</protein>
<reference evidence="2 3" key="1">
    <citation type="submission" date="2017-11" db="EMBL/GenBank/DDBJ databases">
        <title>Genomic Encyclopedia of Archaeal and Bacterial Type Strains, Phase II (KMG-II): From Individual Species to Whole Genera.</title>
        <authorList>
            <person name="Goeker M."/>
        </authorList>
    </citation>
    <scope>NUCLEOTIDE SEQUENCE [LARGE SCALE GENOMIC DNA]</scope>
    <source>
        <strain evidence="2 3">DSM 27617</strain>
    </source>
</reference>
<name>A0A2M9C8F0_9FLAO</name>
<evidence type="ECO:0000313" key="2">
    <source>
        <dbReference type="EMBL" id="PJJ67121.1"/>
    </source>
</evidence>
<comment type="caution">
    <text evidence="2">The sequence shown here is derived from an EMBL/GenBank/DDBJ whole genome shotgun (WGS) entry which is preliminary data.</text>
</comment>
<evidence type="ECO:0000256" key="1">
    <source>
        <dbReference type="SAM" id="SignalP"/>
    </source>
</evidence>
<feature type="chain" id="PRO_5014838374" description="META domain-containing protein" evidence="1">
    <location>
        <begin position="20"/>
        <end position="122"/>
    </location>
</feature>
<proteinExistence type="predicted"/>
<dbReference type="RefSeq" id="WP_157798726.1">
    <property type="nucleotide sequence ID" value="NZ_PGFD01000001.1"/>
</dbReference>
<dbReference type="EMBL" id="PGFD01000001">
    <property type="protein sequence ID" value="PJJ67121.1"/>
    <property type="molecule type" value="Genomic_DNA"/>
</dbReference>
<dbReference type="AlphaFoldDB" id="A0A2M9C8F0"/>
<evidence type="ECO:0000313" key="3">
    <source>
        <dbReference type="Proteomes" id="UP000228740"/>
    </source>
</evidence>
<sequence>MRLLIFYLLIVLCLSSCNAQTNNFILREKYTLHKSKKSLNYNLYINKDSTFIYTIGFGGSLVTECKGKWKLNNTRDSVVLKCYSEKPLASLNFTYMENRINIFKISKKGKTLSNERIVLKYK</sequence>
<feature type="signal peptide" evidence="1">
    <location>
        <begin position="1"/>
        <end position="19"/>
    </location>
</feature>
<dbReference type="Proteomes" id="UP000228740">
    <property type="component" value="Unassembled WGS sequence"/>
</dbReference>
<accession>A0A2M9C8F0</accession>
<gene>
    <name evidence="2" type="ORF">CLV73_1118</name>
</gene>
<evidence type="ECO:0008006" key="4">
    <source>
        <dbReference type="Google" id="ProtNLM"/>
    </source>
</evidence>